<reference evidence="1" key="1">
    <citation type="submission" date="2018-05" db="EMBL/GenBank/DDBJ databases">
        <authorList>
            <person name="Lanie J.A."/>
            <person name="Ng W.-L."/>
            <person name="Kazmierczak K.M."/>
            <person name="Andrzejewski T.M."/>
            <person name="Davidsen T.M."/>
            <person name="Wayne K.J."/>
            <person name="Tettelin H."/>
            <person name="Glass J.I."/>
            <person name="Rusch D."/>
            <person name="Podicherti R."/>
            <person name="Tsui H.-C.T."/>
            <person name="Winkler M.E."/>
        </authorList>
    </citation>
    <scope>NUCLEOTIDE SEQUENCE</scope>
</reference>
<evidence type="ECO:0000313" key="1">
    <source>
        <dbReference type="EMBL" id="SVD89768.1"/>
    </source>
</evidence>
<dbReference type="EMBL" id="UINC01180528">
    <property type="protein sequence ID" value="SVD89768.1"/>
    <property type="molecule type" value="Genomic_DNA"/>
</dbReference>
<gene>
    <name evidence="1" type="ORF">METZ01_LOCUS442622</name>
</gene>
<accession>A0A382Z4W0</accession>
<proteinExistence type="predicted"/>
<name>A0A382Z4W0_9ZZZZ</name>
<sequence length="102" mass="11604">MVEDILFSVDSPIGPTYTTIRVLNTNTGLTDDTFYYMGQHFWGSKDLINIDNGVITVKGIDITIADTSVSPKLMEVQEEKHKSYLRSMIFDVEEQKEIEVNI</sequence>
<dbReference type="AlphaFoldDB" id="A0A382Z4W0"/>
<feature type="non-terminal residue" evidence="1">
    <location>
        <position position="102"/>
    </location>
</feature>
<organism evidence="1">
    <name type="scientific">marine metagenome</name>
    <dbReference type="NCBI Taxonomy" id="408172"/>
    <lineage>
        <taxon>unclassified sequences</taxon>
        <taxon>metagenomes</taxon>
        <taxon>ecological metagenomes</taxon>
    </lineage>
</organism>
<protein>
    <submittedName>
        <fullName evidence="1">Uncharacterized protein</fullName>
    </submittedName>
</protein>
<feature type="non-terminal residue" evidence="1">
    <location>
        <position position="1"/>
    </location>
</feature>